<sequence length="413" mass="45091">MSEPSHEQIVSGLRDRPPIALAPGPRLDAEKPVSLPLPPSTVWDLPGGTAWVYYGEGNTGLVRPVIFADGFNTGPSELEFSWQIMEFGDYALISELRRRGHDVILLGFHERSASILDNSRTAQAAIMHAIAERQSDTPLAVGGFSMGGLVTRHALAKLEMQRIDHRTALYFSYDSPHRGAWIPVALQAFAHYIKDLDSRFSDQINSPAAQQLLWRHIEKWDDTPDQSELRAQFLAEMTAVGEWPRRPRLIGVANGVADGTGSDARAGELALEGKGQSVLGTKLYTQVPGRDELAAKLRVVTLKTNEVRTNGLPSIDGAPGGSLEGFGILADAFNALNPILGFKADVRIRSHCFVPAVSAVDVGDLDTDAELYKNISVLPEDASGLDEFRLASRNEGHTLVTEELCTWLLDRLP</sequence>
<dbReference type="AlphaFoldDB" id="A0A1K2ELA1"/>
<dbReference type="SUPFAM" id="SSF53474">
    <property type="entry name" value="alpha/beta-Hydrolases"/>
    <property type="match status" value="1"/>
</dbReference>
<dbReference type="OrthoDB" id="4535652at2"/>
<dbReference type="EMBL" id="FPJO01000020">
    <property type="protein sequence ID" value="SFY35814.1"/>
    <property type="molecule type" value="Genomic_DNA"/>
</dbReference>
<accession>A0A1K2ELA1</accession>
<evidence type="ECO:0000313" key="1">
    <source>
        <dbReference type="EMBL" id="SFY35814.1"/>
    </source>
</evidence>
<reference evidence="1 2" key="1">
    <citation type="submission" date="2016-11" db="EMBL/GenBank/DDBJ databases">
        <authorList>
            <person name="Jaros S."/>
            <person name="Januszkiewicz K."/>
            <person name="Wedrychowicz H."/>
        </authorList>
    </citation>
    <scope>NUCLEOTIDE SEQUENCE [LARGE SCALE GENOMIC DNA]</scope>
    <source>
        <strain evidence="1 2">OK807</strain>
    </source>
</reference>
<dbReference type="RefSeq" id="WP_072487927.1">
    <property type="nucleotide sequence ID" value="NZ_FPJO01000020.1"/>
</dbReference>
<gene>
    <name evidence="1" type="ORF">SAMN02787144_102020</name>
</gene>
<protein>
    <recommendedName>
        <fullName evidence="3">Alpha/beta hydrolase</fullName>
    </recommendedName>
</protein>
<proteinExistence type="predicted"/>
<name>A0A1K2ELA1_STRAR</name>
<evidence type="ECO:0008006" key="3">
    <source>
        <dbReference type="Google" id="ProtNLM"/>
    </source>
</evidence>
<evidence type="ECO:0000313" key="2">
    <source>
        <dbReference type="Proteomes" id="UP000181909"/>
    </source>
</evidence>
<dbReference type="Proteomes" id="UP000181909">
    <property type="component" value="Unassembled WGS sequence"/>
</dbReference>
<dbReference type="InterPro" id="IPR029058">
    <property type="entry name" value="AB_hydrolase_fold"/>
</dbReference>
<organism evidence="1 2">
    <name type="scientific">Streptomyces atratus</name>
    <dbReference type="NCBI Taxonomy" id="1893"/>
    <lineage>
        <taxon>Bacteria</taxon>
        <taxon>Bacillati</taxon>
        <taxon>Actinomycetota</taxon>
        <taxon>Actinomycetes</taxon>
        <taxon>Kitasatosporales</taxon>
        <taxon>Streptomycetaceae</taxon>
        <taxon>Streptomyces</taxon>
    </lineage>
</organism>
<dbReference type="STRING" id="1893.SAMN02787144_102020"/>
<dbReference type="Gene3D" id="3.40.50.1820">
    <property type="entry name" value="alpha/beta hydrolase"/>
    <property type="match status" value="1"/>
</dbReference>